<evidence type="ECO:0000313" key="3">
    <source>
        <dbReference type="Proteomes" id="UP000253782"/>
    </source>
</evidence>
<organism evidence="2 3">
    <name type="scientific">Dyella tabacisoli</name>
    <dbReference type="NCBI Taxonomy" id="2282381"/>
    <lineage>
        <taxon>Bacteria</taxon>
        <taxon>Pseudomonadati</taxon>
        <taxon>Pseudomonadota</taxon>
        <taxon>Gammaproteobacteria</taxon>
        <taxon>Lysobacterales</taxon>
        <taxon>Rhodanobacteraceae</taxon>
        <taxon>Dyella</taxon>
    </lineage>
</organism>
<gene>
    <name evidence="2" type="ORF">DVJ77_00370</name>
</gene>
<evidence type="ECO:0000313" key="2">
    <source>
        <dbReference type="EMBL" id="RDD83111.1"/>
    </source>
</evidence>
<dbReference type="EMBL" id="QQAH01000001">
    <property type="protein sequence ID" value="RDD83111.1"/>
    <property type="molecule type" value="Genomic_DNA"/>
</dbReference>
<protein>
    <submittedName>
        <fullName evidence="2">Uncharacterized protein</fullName>
    </submittedName>
</protein>
<keyword evidence="1" id="KW-0732">Signal</keyword>
<proteinExistence type="predicted"/>
<sequence>MIAMKARMKVLTRSLLTLALCAAAPLSAWAASPNAHAVANASAPPGGVYLGYYQEDPATNPEDPTMGSVYLNLPASDSSFSGNMYFTYFGCQSNNLGTISGTKAATSLKGTWSGTIDGTHQTGSVAGTYSAAKGAYAGTFTVAGGKQHIDIPSCISYYIAPNGTFELFAVGQNVPSDFSVSLSGNTVSWNPPSGAVMTLVFVLDPAIAASGHGNATVWQTLVLGPQGTANLGDIGLVSGHAYVVAVGASDGSYRRLSFASTRFTAP</sequence>
<feature type="chain" id="PRO_5016985067" evidence="1">
    <location>
        <begin position="31"/>
        <end position="266"/>
    </location>
</feature>
<reference evidence="2 3" key="1">
    <citation type="submission" date="2018-07" db="EMBL/GenBank/DDBJ databases">
        <title>Dyella tabacisoli L4-6T, whole genome shotgun sequence.</title>
        <authorList>
            <person name="Zhou X.-K."/>
            <person name="Li W.-J."/>
            <person name="Duan Y.-Q."/>
        </authorList>
    </citation>
    <scope>NUCLEOTIDE SEQUENCE [LARGE SCALE GENOMIC DNA]</scope>
    <source>
        <strain evidence="2 3">L4-6</strain>
    </source>
</reference>
<accession>A0A369URG6</accession>
<comment type="caution">
    <text evidence="2">The sequence shown here is derived from an EMBL/GenBank/DDBJ whole genome shotgun (WGS) entry which is preliminary data.</text>
</comment>
<evidence type="ECO:0000256" key="1">
    <source>
        <dbReference type="SAM" id="SignalP"/>
    </source>
</evidence>
<keyword evidence="3" id="KW-1185">Reference proteome</keyword>
<feature type="signal peptide" evidence="1">
    <location>
        <begin position="1"/>
        <end position="30"/>
    </location>
</feature>
<dbReference type="AlphaFoldDB" id="A0A369URG6"/>
<dbReference type="Proteomes" id="UP000253782">
    <property type="component" value="Unassembled WGS sequence"/>
</dbReference>
<name>A0A369URG6_9GAMM</name>